<name>A0A1M6F9J1_9CLOT</name>
<organism evidence="3 4">
    <name type="scientific">Clostridium amylolyticum</name>
    <dbReference type="NCBI Taxonomy" id="1121298"/>
    <lineage>
        <taxon>Bacteria</taxon>
        <taxon>Bacillati</taxon>
        <taxon>Bacillota</taxon>
        <taxon>Clostridia</taxon>
        <taxon>Eubacteriales</taxon>
        <taxon>Clostridiaceae</taxon>
        <taxon>Clostridium</taxon>
    </lineage>
</organism>
<accession>A0A1M6F9J1</accession>
<dbReference type="RefSeq" id="WP_073005739.1">
    <property type="nucleotide sequence ID" value="NZ_FQZO01000002.1"/>
</dbReference>
<dbReference type="EMBL" id="FQZO01000002">
    <property type="protein sequence ID" value="SHI94398.1"/>
    <property type="molecule type" value="Genomic_DNA"/>
</dbReference>
<evidence type="ECO:0000313" key="3">
    <source>
        <dbReference type="EMBL" id="SHI94398.1"/>
    </source>
</evidence>
<dbReference type="CDD" id="cd01714">
    <property type="entry name" value="ETF_beta"/>
    <property type="match status" value="1"/>
</dbReference>
<dbReference type="Pfam" id="PF01012">
    <property type="entry name" value="ETF"/>
    <property type="match status" value="1"/>
</dbReference>
<keyword evidence="4" id="KW-1185">Reference proteome</keyword>
<dbReference type="PIRSF" id="PIRSF000090">
    <property type="entry name" value="Beta-ETF"/>
    <property type="match status" value="1"/>
</dbReference>
<evidence type="ECO:0000256" key="1">
    <source>
        <dbReference type="ARBA" id="ARBA00042002"/>
    </source>
</evidence>
<proteinExistence type="predicted"/>
<evidence type="ECO:0000259" key="2">
    <source>
        <dbReference type="SMART" id="SM00893"/>
    </source>
</evidence>
<feature type="domain" description="Electron transfer flavoprotein alpha/beta-subunit N-terminal" evidence="2">
    <location>
        <begin position="22"/>
        <end position="213"/>
    </location>
</feature>
<dbReference type="Proteomes" id="UP000184080">
    <property type="component" value="Unassembled WGS sequence"/>
</dbReference>
<evidence type="ECO:0000313" key="4">
    <source>
        <dbReference type="Proteomes" id="UP000184080"/>
    </source>
</evidence>
<dbReference type="PANTHER" id="PTHR21294:SF17">
    <property type="entry name" value="PROTEIN FIXA"/>
    <property type="match status" value="1"/>
</dbReference>
<dbReference type="STRING" id="1121298.SAMN05444401_1856"/>
<dbReference type="SUPFAM" id="SSF52402">
    <property type="entry name" value="Adenine nucleotide alpha hydrolases-like"/>
    <property type="match status" value="1"/>
</dbReference>
<dbReference type="AlphaFoldDB" id="A0A1M6F9J1"/>
<dbReference type="InterPro" id="IPR033948">
    <property type="entry name" value="ETF_beta_N"/>
</dbReference>
<protein>
    <recommendedName>
        <fullName evidence="1">Electron transfer flavoprotein small subunit</fullName>
    </recommendedName>
</protein>
<gene>
    <name evidence="3" type="ORF">SAMN05444401_1856</name>
</gene>
<dbReference type="InterPro" id="IPR014730">
    <property type="entry name" value="ETF_a/b_N"/>
</dbReference>
<dbReference type="GO" id="GO:0009055">
    <property type="term" value="F:electron transfer activity"/>
    <property type="evidence" value="ECO:0007669"/>
    <property type="project" value="InterPro"/>
</dbReference>
<dbReference type="PANTHER" id="PTHR21294">
    <property type="entry name" value="ELECTRON TRANSFER FLAVOPROTEIN BETA-SUBUNIT"/>
    <property type="match status" value="1"/>
</dbReference>
<dbReference type="Gene3D" id="3.40.50.620">
    <property type="entry name" value="HUPs"/>
    <property type="match status" value="1"/>
</dbReference>
<sequence>MNVMVCIKQVPDTSEINIDAVTGVLKRNEANSQINPYDLYALETALRIKEEKGGKVSVVTLGDKGAAQIIKEAYMMGVDEGFLISHKAFNGSDLYATALILSQVISSFSNLDLIILGKKSTDSGTGHLSSELAELMGFTDTSNVRRIVNIEDSFIIVESDMGDALGTLEIKTPCVLSVEEDIFEPRLLSFRKRLESKDKAIKVISLEDLENTDENFYGLKGSPTHIRTLFSSKDSTLKEKEASEKKIADKGSPINLQRVFPEGVAPEKEVWTGASLELAESIYSKLKDLKYI</sequence>
<reference evidence="3 4" key="1">
    <citation type="submission" date="2016-11" db="EMBL/GenBank/DDBJ databases">
        <authorList>
            <person name="Jaros S."/>
            <person name="Januszkiewicz K."/>
            <person name="Wedrychowicz H."/>
        </authorList>
    </citation>
    <scope>NUCLEOTIDE SEQUENCE [LARGE SCALE GENOMIC DNA]</scope>
    <source>
        <strain evidence="3 4">DSM 21864</strain>
    </source>
</reference>
<dbReference type="InterPro" id="IPR014729">
    <property type="entry name" value="Rossmann-like_a/b/a_fold"/>
</dbReference>
<dbReference type="SMART" id="SM00893">
    <property type="entry name" value="ETF"/>
    <property type="match status" value="1"/>
</dbReference>
<dbReference type="OrthoDB" id="9804960at2"/>
<dbReference type="InterPro" id="IPR012255">
    <property type="entry name" value="ETF_b"/>
</dbReference>